<dbReference type="OrthoDB" id="1491128at2"/>
<feature type="chain" id="PRO_5026754615" evidence="1">
    <location>
        <begin position="23"/>
        <end position="378"/>
    </location>
</feature>
<reference evidence="2 3" key="1">
    <citation type="submission" date="2019-09" db="EMBL/GenBank/DDBJ databases">
        <title>Genomes of Cryomorphaceae.</title>
        <authorList>
            <person name="Bowman J.P."/>
        </authorList>
    </citation>
    <scope>NUCLEOTIDE SEQUENCE [LARGE SCALE GENOMIC DNA]</scope>
    <source>
        <strain evidence="2 3">KCTC 52047</strain>
    </source>
</reference>
<evidence type="ECO:0000313" key="3">
    <source>
        <dbReference type="Proteomes" id="UP000435357"/>
    </source>
</evidence>
<comment type="caution">
    <text evidence="2">The sequence shown here is derived from an EMBL/GenBank/DDBJ whole genome shotgun (WGS) entry which is preliminary data.</text>
</comment>
<protein>
    <submittedName>
        <fullName evidence="2">DUF4249 family protein</fullName>
    </submittedName>
</protein>
<proteinExistence type="predicted"/>
<sequence>MRIMMNLKNLLPGLLFLTLAFTGCDDEIDITAPEKEVPVVYAIFNQNENTHYVKVNRLLQGDRSFDELAKDRSIAEYDDIKVEIVETTYTSDFNEEVDMQNARYIECTPVEVNDKDSGTFYYPNQKVYQASFQLNEDNVYGVRITLPDGEEVTGFSPLVRTTFSTVKPGTCRPQNLTGCVIDFGSRSSTTQNEFSAYSVVVTQPGFCRSFETSLTFRYREVIGGQLSDPIDIVVDLGKETFESTYDPRGGQAPASRTVRFVSDRFYQIIADRVPDLDDSPGVERRILDSAFINVDFASEDLELYTQVSQPSESLLEDKPPFTNLKGGGIGVVGSRNDIEIRLPLSTRTQEELVNATVLGLTAQKGFCNTQEPNNDCYP</sequence>
<dbReference type="AlphaFoldDB" id="A0A6N6M686"/>
<dbReference type="EMBL" id="WACR01000003">
    <property type="protein sequence ID" value="KAB1065231.1"/>
    <property type="molecule type" value="Genomic_DNA"/>
</dbReference>
<dbReference type="Proteomes" id="UP000435357">
    <property type="component" value="Unassembled WGS sequence"/>
</dbReference>
<evidence type="ECO:0000256" key="1">
    <source>
        <dbReference type="SAM" id="SignalP"/>
    </source>
</evidence>
<gene>
    <name evidence="2" type="ORF">F3059_04555</name>
</gene>
<name>A0A6N6M686_9FLAO</name>
<keyword evidence="3" id="KW-1185">Reference proteome</keyword>
<accession>A0A6N6M686</accession>
<organism evidence="2 3">
    <name type="scientific">Salibacter halophilus</name>
    <dbReference type="NCBI Taxonomy" id="1803916"/>
    <lineage>
        <taxon>Bacteria</taxon>
        <taxon>Pseudomonadati</taxon>
        <taxon>Bacteroidota</taxon>
        <taxon>Flavobacteriia</taxon>
        <taxon>Flavobacteriales</taxon>
        <taxon>Salibacteraceae</taxon>
        <taxon>Salibacter</taxon>
    </lineage>
</organism>
<dbReference type="PROSITE" id="PS51257">
    <property type="entry name" value="PROKAR_LIPOPROTEIN"/>
    <property type="match status" value="1"/>
</dbReference>
<keyword evidence="1" id="KW-0732">Signal</keyword>
<evidence type="ECO:0000313" key="2">
    <source>
        <dbReference type="EMBL" id="KAB1065231.1"/>
    </source>
</evidence>
<feature type="signal peptide" evidence="1">
    <location>
        <begin position="1"/>
        <end position="22"/>
    </location>
</feature>